<proteinExistence type="predicted"/>
<keyword evidence="2" id="KW-1185">Reference proteome</keyword>
<dbReference type="Proteomes" id="UP000484015">
    <property type="component" value="Unassembled WGS sequence"/>
</dbReference>
<dbReference type="RefSeq" id="WP_155439448.1">
    <property type="nucleotide sequence ID" value="NZ_WNLA01000007.1"/>
</dbReference>
<dbReference type="EMBL" id="WNLA01000007">
    <property type="protein sequence ID" value="MTW03070.1"/>
    <property type="molecule type" value="Genomic_DNA"/>
</dbReference>
<evidence type="ECO:0000313" key="1">
    <source>
        <dbReference type="EMBL" id="MTW03070.1"/>
    </source>
</evidence>
<dbReference type="OrthoDB" id="8594232at2"/>
<name>A0A6L6Q0A5_9BURK</name>
<sequence length="194" mass="21027">MRRHTITLGALTTAGGKVIEASSHGSINGARIALEDDMLFCPACKSQGKILCVGPRIPEKWNGKQVALENDLCVCGCQPPPLLLPNQFVRYQTISEGSSNVGVARSARPTRQQLSSTAAPDADGYDLDFLVIDELSGLPASDWHYTIELANGWRLEGRTDQYGKTSKITAAYAADAVVHVYAPDPTPINPFWDR</sequence>
<reference evidence="1 2" key="1">
    <citation type="submission" date="2019-11" db="EMBL/GenBank/DDBJ databases">
        <title>Type strains purchased from KCTC, JCM and DSMZ.</title>
        <authorList>
            <person name="Lu H."/>
        </authorList>
    </citation>
    <scope>NUCLEOTIDE SEQUENCE [LARGE SCALE GENOMIC DNA]</scope>
    <source>
        <strain evidence="1 2">KCTC 42409</strain>
    </source>
</reference>
<dbReference type="Pfam" id="PF05488">
    <property type="entry name" value="PAAR_motif"/>
    <property type="match status" value="1"/>
</dbReference>
<dbReference type="InterPro" id="IPR008727">
    <property type="entry name" value="PAAR_motif"/>
</dbReference>
<evidence type="ECO:0008006" key="3">
    <source>
        <dbReference type="Google" id="ProtNLM"/>
    </source>
</evidence>
<evidence type="ECO:0000313" key="2">
    <source>
        <dbReference type="Proteomes" id="UP000484015"/>
    </source>
</evidence>
<accession>A0A6L6Q0A5</accession>
<dbReference type="CDD" id="cd14744">
    <property type="entry name" value="PAAR_CT_2"/>
    <property type="match status" value="1"/>
</dbReference>
<protein>
    <recommendedName>
        <fullName evidence="3">PAAR domain-containing protein</fullName>
    </recommendedName>
</protein>
<dbReference type="AlphaFoldDB" id="A0A6L6Q0A5"/>
<organism evidence="1 2">
    <name type="scientific">Pseudoduganella ginsengisoli</name>
    <dbReference type="NCBI Taxonomy" id="1462440"/>
    <lineage>
        <taxon>Bacteria</taxon>
        <taxon>Pseudomonadati</taxon>
        <taxon>Pseudomonadota</taxon>
        <taxon>Betaproteobacteria</taxon>
        <taxon>Burkholderiales</taxon>
        <taxon>Oxalobacteraceae</taxon>
        <taxon>Telluria group</taxon>
        <taxon>Pseudoduganella</taxon>
    </lineage>
</organism>
<comment type="caution">
    <text evidence="1">The sequence shown here is derived from an EMBL/GenBank/DDBJ whole genome shotgun (WGS) entry which is preliminary data.</text>
</comment>
<gene>
    <name evidence="1" type="ORF">GM668_13350</name>
</gene>